<keyword evidence="20" id="KW-1185">Reference proteome</keyword>
<dbReference type="InterPro" id="IPR027417">
    <property type="entry name" value="P-loop_NTPase"/>
</dbReference>
<dbReference type="SMART" id="SM00490">
    <property type="entry name" value="HELICc"/>
    <property type="match status" value="1"/>
</dbReference>
<gene>
    <name evidence="19" type="ORF">CKO42_06305</name>
</gene>
<dbReference type="GO" id="GO:0006310">
    <property type="term" value="P:DNA recombination"/>
    <property type="evidence" value="ECO:0007669"/>
    <property type="project" value="UniProtKB-UniRule"/>
</dbReference>
<dbReference type="Pfam" id="PF19833">
    <property type="entry name" value="RecG_dom3_C"/>
    <property type="match status" value="1"/>
</dbReference>
<evidence type="ECO:0000256" key="15">
    <source>
        <dbReference type="RuleBase" id="RU363016"/>
    </source>
</evidence>
<dbReference type="CDD" id="cd04488">
    <property type="entry name" value="RecG_wedge_OBF"/>
    <property type="match status" value="1"/>
</dbReference>
<dbReference type="InterPro" id="IPR045562">
    <property type="entry name" value="RecG_dom3_C"/>
</dbReference>
<evidence type="ECO:0000256" key="6">
    <source>
        <dbReference type="ARBA" id="ARBA00022806"/>
    </source>
</evidence>
<evidence type="ECO:0000256" key="7">
    <source>
        <dbReference type="ARBA" id="ARBA00022840"/>
    </source>
</evidence>
<dbReference type="AlphaFoldDB" id="A0A9X0W779"/>
<protein>
    <recommendedName>
        <fullName evidence="2 15">ATP-dependent DNA helicase RecG</fullName>
        <ecNumber evidence="13 15">5.6.2.4</ecNumber>
    </recommendedName>
</protein>
<comment type="caution">
    <text evidence="19">The sequence shown here is derived from an EMBL/GenBank/DDBJ whole genome shotgun (WGS) entry which is preliminary data.</text>
</comment>
<dbReference type="NCBIfam" id="TIGR00643">
    <property type="entry name" value="recG"/>
    <property type="match status" value="1"/>
</dbReference>
<dbReference type="GO" id="GO:0003677">
    <property type="term" value="F:DNA binding"/>
    <property type="evidence" value="ECO:0007669"/>
    <property type="project" value="UniProtKB-KW"/>
</dbReference>
<keyword evidence="8" id="KW-0238">DNA-binding</keyword>
<dbReference type="Gene3D" id="2.40.50.140">
    <property type="entry name" value="Nucleic acid-binding proteins"/>
    <property type="match status" value="1"/>
</dbReference>
<evidence type="ECO:0000256" key="1">
    <source>
        <dbReference type="ARBA" id="ARBA00007504"/>
    </source>
</evidence>
<dbReference type="InterPro" id="IPR014001">
    <property type="entry name" value="Helicase_ATP-bd"/>
</dbReference>
<dbReference type="InterPro" id="IPR047112">
    <property type="entry name" value="RecG/Mfd"/>
</dbReference>
<dbReference type="SUPFAM" id="SSF52540">
    <property type="entry name" value="P-loop containing nucleoside triphosphate hydrolases"/>
    <property type="match status" value="2"/>
</dbReference>
<keyword evidence="9 15" id="KW-0233">DNA recombination</keyword>
<evidence type="ECO:0000256" key="3">
    <source>
        <dbReference type="ARBA" id="ARBA00022741"/>
    </source>
</evidence>
<evidence type="ECO:0000259" key="18">
    <source>
        <dbReference type="PROSITE" id="PS51194"/>
    </source>
</evidence>
<proteinExistence type="inferred from homology"/>
<comment type="catalytic activity">
    <reaction evidence="14 15">
        <text>ATP + H2O = ADP + phosphate + H(+)</text>
        <dbReference type="Rhea" id="RHEA:13065"/>
        <dbReference type="ChEBI" id="CHEBI:15377"/>
        <dbReference type="ChEBI" id="CHEBI:15378"/>
        <dbReference type="ChEBI" id="CHEBI:30616"/>
        <dbReference type="ChEBI" id="CHEBI:43474"/>
        <dbReference type="ChEBI" id="CHEBI:456216"/>
        <dbReference type="EC" id="5.6.2.4"/>
    </reaction>
</comment>
<dbReference type="CDD" id="cd17992">
    <property type="entry name" value="DEXHc_RecG"/>
    <property type="match status" value="1"/>
</dbReference>
<dbReference type="Pfam" id="PF00271">
    <property type="entry name" value="Helicase_C"/>
    <property type="match status" value="1"/>
</dbReference>
<dbReference type="Proteomes" id="UP001138768">
    <property type="component" value="Unassembled WGS sequence"/>
</dbReference>
<dbReference type="GO" id="GO:0016787">
    <property type="term" value="F:hydrolase activity"/>
    <property type="evidence" value="ECO:0007669"/>
    <property type="project" value="UniProtKB-KW"/>
</dbReference>
<dbReference type="GO" id="GO:0043138">
    <property type="term" value="F:3'-5' DNA helicase activity"/>
    <property type="evidence" value="ECO:0007669"/>
    <property type="project" value="UniProtKB-EC"/>
</dbReference>
<dbReference type="Pfam" id="PF17191">
    <property type="entry name" value="RecG_wedge"/>
    <property type="match status" value="1"/>
</dbReference>
<evidence type="ECO:0000256" key="16">
    <source>
        <dbReference type="SAM" id="MobiDB-lite"/>
    </source>
</evidence>
<accession>A0A9X0W779</accession>
<keyword evidence="10 15" id="KW-0234">DNA repair</keyword>
<feature type="domain" description="Helicase ATP-binding" evidence="17">
    <location>
        <begin position="357"/>
        <end position="522"/>
    </location>
</feature>
<evidence type="ECO:0000256" key="11">
    <source>
        <dbReference type="ARBA" id="ARBA00023235"/>
    </source>
</evidence>
<dbReference type="InterPro" id="IPR004609">
    <property type="entry name" value="ATP-dep_DNA_helicase_RecG"/>
</dbReference>
<evidence type="ECO:0000256" key="2">
    <source>
        <dbReference type="ARBA" id="ARBA00017846"/>
    </source>
</evidence>
<dbReference type="Gene3D" id="3.40.50.300">
    <property type="entry name" value="P-loop containing nucleotide triphosphate hydrolases"/>
    <property type="match status" value="2"/>
</dbReference>
<evidence type="ECO:0000259" key="17">
    <source>
        <dbReference type="PROSITE" id="PS51192"/>
    </source>
</evidence>
<evidence type="ECO:0000256" key="8">
    <source>
        <dbReference type="ARBA" id="ARBA00023125"/>
    </source>
</evidence>
<dbReference type="PANTHER" id="PTHR47964">
    <property type="entry name" value="ATP-DEPENDENT DNA HELICASE HOMOLOG RECG, CHLOROPLASTIC"/>
    <property type="match status" value="1"/>
</dbReference>
<evidence type="ECO:0000256" key="12">
    <source>
        <dbReference type="ARBA" id="ARBA00034617"/>
    </source>
</evidence>
<dbReference type="GO" id="GO:0005524">
    <property type="term" value="F:ATP binding"/>
    <property type="evidence" value="ECO:0007669"/>
    <property type="project" value="UniProtKB-KW"/>
</dbReference>
<feature type="region of interest" description="Disordered" evidence="16">
    <location>
        <begin position="132"/>
        <end position="156"/>
    </location>
</feature>
<comment type="similarity">
    <text evidence="1 15">Belongs to the helicase family. RecG subfamily.</text>
</comment>
<evidence type="ECO:0000256" key="14">
    <source>
        <dbReference type="ARBA" id="ARBA00048988"/>
    </source>
</evidence>
<keyword evidence="5 15" id="KW-0378">Hydrolase</keyword>
<dbReference type="RefSeq" id="WP_200240730.1">
    <property type="nucleotide sequence ID" value="NZ_NRRY01000007.1"/>
</dbReference>
<organism evidence="19 20">
    <name type="scientific">Lamprobacter modestohalophilus</name>
    <dbReference type="NCBI Taxonomy" id="1064514"/>
    <lineage>
        <taxon>Bacteria</taxon>
        <taxon>Pseudomonadati</taxon>
        <taxon>Pseudomonadota</taxon>
        <taxon>Gammaproteobacteria</taxon>
        <taxon>Chromatiales</taxon>
        <taxon>Chromatiaceae</taxon>
        <taxon>Lamprobacter</taxon>
    </lineage>
</organism>
<feature type="compositionally biased region" description="Low complexity" evidence="16">
    <location>
        <begin position="185"/>
        <end position="195"/>
    </location>
</feature>
<dbReference type="NCBIfam" id="NF008163">
    <property type="entry name" value="PRK10917.1-1"/>
    <property type="match status" value="1"/>
</dbReference>
<evidence type="ECO:0000256" key="5">
    <source>
        <dbReference type="ARBA" id="ARBA00022801"/>
    </source>
</evidence>
<keyword evidence="4 15" id="KW-0227">DNA damage</keyword>
<evidence type="ECO:0000256" key="9">
    <source>
        <dbReference type="ARBA" id="ARBA00023172"/>
    </source>
</evidence>
<keyword evidence="6 15" id="KW-0347">Helicase</keyword>
<reference evidence="19 20" key="1">
    <citation type="journal article" date="2020" name="Microorganisms">
        <title>Osmotic Adaptation and Compatible Solute Biosynthesis of Phototrophic Bacteria as Revealed from Genome Analyses.</title>
        <authorList>
            <person name="Imhoff J.F."/>
            <person name="Rahn T."/>
            <person name="Kunzel S."/>
            <person name="Keller A."/>
            <person name="Neulinger S.C."/>
        </authorList>
    </citation>
    <scope>NUCLEOTIDE SEQUENCE [LARGE SCALE GENOMIC DNA]</scope>
    <source>
        <strain evidence="19 20">DSM 25653</strain>
    </source>
</reference>
<name>A0A9X0W779_9GAMM</name>
<dbReference type="EMBL" id="NRRY01000007">
    <property type="protein sequence ID" value="MBK1618064.1"/>
    <property type="molecule type" value="Genomic_DNA"/>
</dbReference>
<dbReference type="InterPro" id="IPR011545">
    <property type="entry name" value="DEAD/DEAH_box_helicase_dom"/>
</dbReference>
<keyword evidence="7 15" id="KW-0067">ATP-binding</keyword>
<dbReference type="SMART" id="SM00487">
    <property type="entry name" value="DEXDc"/>
    <property type="match status" value="1"/>
</dbReference>
<dbReference type="PANTHER" id="PTHR47964:SF1">
    <property type="entry name" value="ATP-DEPENDENT DNA HELICASE HOMOLOG RECG, CHLOROPLASTIC"/>
    <property type="match status" value="1"/>
</dbReference>
<comment type="function">
    <text evidence="15">Plays a critical role in recombination and DNA repair. Helps process Holliday junction intermediates to mature products by catalyzing branch migration. Has replication fork regression activity, unwinds stalled or blocked replication forks to make a HJ that can be resolved. Has a DNA unwinding activity characteristic of a DNA helicase with 3'-5' polarity.</text>
</comment>
<dbReference type="InterPro" id="IPR033454">
    <property type="entry name" value="RecG_wedge"/>
</dbReference>
<dbReference type="InterPro" id="IPR012340">
    <property type="entry name" value="NA-bd_OB-fold"/>
</dbReference>
<dbReference type="Pfam" id="PF00270">
    <property type="entry name" value="DEAD"/>
    <property type="match status" value="1"/>
</dbReference>
<evidence type="ECO:0000313" key="19">
    <source>
        <dbReference type="EMBL" id="MBK1618064.1"/>
    </source>
</evidence>
<dbReference type="EC" id="5.6.2.4" evidence="13 15"/>
<keyword evidence="3 15" id="KW-0547">Nucleotide-binding</keyword>
<dbReference type="PROSITE" id="PS51194">
    <property type="entry name" value="HELICASE_CTER"/>
    <property type="match status" value="1"/>
</dbReference>
<dbReference type="PROSITE" id="PS51192">
    <property type="entry name" value="HELICASE_ATP_BIND_1"/>
    <property type="match status" value="1"/>
</dbReference>
<dbReference type="InterPro" id="IPR001650">
    <property type="entry name" value="Helicase_C-like"/>
</dbReference>
<dbReference type="Gene3D" id="1.10.150.20">
    <property type="entry name" value="5' to 3' exonuclease, C-terminal subdomain"/>
    <property type="match status" value="1"/>
</dbReference>
<evidence type="ECO:0000256" key="10">
    <source>
        <dbReference type="ARBA" id="ARBA00023204"/>
    </source>
</evidence>
<dbReference type="SUPFAM" id="SSF50249">
    <property type="entry name" value="Nucleic acid-binding proteins"/>
    <property type="match status" value="1"/>
</dbReference>
<feature type="region of interest" description="Disordered" evidence="16">
    <location>
        <begin position="185"/>
        <end position="218"/>
    </location>
</feature>
<evidence type="ECO:0000256" key="13">
    <source>
        <dbReference type="ARBA" id="ARBA00034808"/>
    </source>
</evidence>
<evidence type="ECO:0000313" key="20">
    <source>
        <dbReference type="Proteomes" id="UP001138768"/>
    </source>
</evidence>
<keyword evidence="11" id="KW-0413">Isomerase</keyword>
<feature type="domain" description="Helicase C-terminal" evidence="18">
    <location>
        <begin position="555"/>
        <end position="701"/>
    </location>
</feature>
<comment type="catalytic activity">
    <reaction evidence="12 15">
        <text>Couples ATP hydrolysis with the unwinding of duplex DNA by translocating in the 3'-5' direction.</text>
        <dbReference type="EC" id="5.6.2.4"/>
    </reaction>
</comment>
<dbReference type="GO" id="GO:0006281">
    <property type="term" value="P:DNA repair"/>
    <property type="evidence" value="ECO:0007669"/>
    <property type="project" value="UniProtKB-UniRule"/>
</dbReference>
<sequence>MDQIPVEQLKGVGPRISERLQRLGILTLQDLLFHLPLRYQDRTRLRPLADLVIHEEVLVEGEVVDAQIAQGRRRSLKIRIEDGGGALLLRFFYFTRAQVEAMRPGRRLRCFGEVRQGPQMLEMVHPELQSLEQPAGQPDGSVTGPESGSASGSAIDPTTGIEAALKLDQATGSATAREVVPAAVPAADPAPGVEASSTAGQEVTAPANPEPAGRLTPIYPATEGLQQTSLRALTDQALDRLQRDPAALKDWIPACLTAPLHLPALADALLLLHRPPADAGAELTSALLERSHPAFQRLAFDEMLAHQLALRRLRRARSAQRAPVLQGDRSLRERLRAQLPFQLTGAQQRVLDEIAADLEQPRPMMRLLLGDVGSGKTVVAAMAALQVLEAGHQVALMAPTELLSEQHLQSLQQWLEPLQIELAWLSGRHSGSERALILERIADGQARVVVGTHALFQAEVRFAELGLVIIDEQHRFGVHQRLSLREKGERDGAIPHQLIMTATPIPRSLAMSVYGDLDLSEIDELPPGRKPIKTVALPDSRRDEVIERVQVGCRDGRQAYWVCTLVEESDALQAQAAEDAATDLRERLPGLRIGLVHGRIKAQERAPVMAAFKAGELDLLVATTVIEVGVDVPNASLMIIENPERLGLAQLHQLRGRVGRGSIDSVCLLMYHPPLTRAARERLDILRREASGFRIAEADLRMRGAGEVLGTRQAGAIQFRLADPMRDTALALAARHAADRLLRDWPEHVEPLIRRWLGSRDDYGYV</sequence>
<evidence type="ECO:0000256" key="4">
    <source>
        <dbReference type="ARBA" id="ARBA00022763"/>
    </source>
</evidence>
<dbReference type="FunFam" id="3.40.50.300:FF:000391">
    <property type="entry name" value="ATP-dependent DNA helicase RecG"/>
    <property type="match status" value="1"/>
</dbReference>